<gene>
    <name evidence="2" type="ORF">CI1B_05340</name>
</gene>
<reference evidence="2" key="1">
    <citation type="submission" date="2019-02" db="EMBL/GenBank/DDBJ databases">
        <authorList>
            <person name="Pothier F.J."/>
        </authorList>
    </citation>
    <scope>NUCLEOTIDE SEQUENCE</scope>
    <source>
        <strain evidence="2">CI-1B</strain>
    </source>
</reference>
<keyword evidence="3" id="KW-1185">Reference proteome</keyword>
<comment type="caution">
    <text evidence="2">The sequence shown here is derived from an EMBL/GenBank/DDBJ whole genome shotgun (WGS) entry which is preliminary data.</text>
</comment>
<dbReference type="Proteomes" id="UP000328092">
    <property type="component" value="Unassembled WGS sequence"/>
</dbReference>
<evidence type="ECO:0000313" key="3">
    <source>
        <dbReference type="Proteomes" id="UP000328092"/>
    </source>
</evidence>
<name>A0A508SS21_9BRAD</name>
<evidence type="ECO:0000256" key="1">
    <source>
        <dbReference type="SAM" id="MobiDB-lite"/>
    </source>
</evidence>
<protein>
    <submittedName>
        <fullName evidence="2">Uncharacterized protein</fullName>
    </submittedName>
</protein>
<dbReference type="AlphaFoldDB" id="A0A508SS21"/>
<dbReference type="EMBL" id="CAADFC020000004">
    <property type="protein sequence ID" value="VIO65432.1"/>
    <property type="molecule type" value="Genomic_DNA"/>
</dbReference>
<sequence length="69" mass="8533">MADKREFVDMISEATRQKRRRAMPRIVDPSPEAKETSRLSHWPPERWTQWRLENLTPWKIKSWKLKNWD</sequence>
<dbReference type="OrthoDB" id="8250689at2"/>
<feature type="region of interest" description="Disordered" evidence="1">
    <location>
        <begin position="17"/>
        <end position="39"/>
    </location>
</feature>
<proteinExistence type="predicted"/>
<organism evidence="2 3">
    <name type="scientific">Bradyrhizobium ivorense</name>
    <dbReference type="NCBI Taxonomy" id="2511166"/>
    <lineage>
        <taxon>Bacteria</taxon>
        <taxon>Pseudomonadati</taxon>
        <taxon>Pseudomonadota</taxon>
        <taxon>Alphaproteobacteria</taxon>
        <taxon>Hyphomicrobiales</taxon>
        <taxon>Nitrobacteraceae</taxon>
        <taxon>Bradyrhizobium</taxon>
    </lineage>
</organism>
<accession>A0A508SS21</accession>
<evidence type="ECO:0000313" key="2">
    <source>
        <dbReference type="EMBL" id="VIO65432.1"/>
    </source>
</evidence>
<dbReference type="RefSeq" id="WP_139857280.1">
    <property type="nucleotide sequence ID" value="NZ_CAADFC020000004.1"/>
</dbReference>